<accession>A0A1Y0CUP2</accession>
<dbReference type="Pfam" id="PF17963">
    <property type="entry name" value="Big_9"/>
    <property type="match status" value="1"/>
</dbReference>
<dbReference type="Proteomes" id="UP000243793">
    <property type="component" value="Chromosome"/>
</dbReference>
<dbReference type="InterPro" id="IPR049826">
    <property type="entry name" value="Ig-like_ice"/>
</dbReference>
<dbReference type="EMBL" id="CP021376">
    <property type="protein sequence ID" value="ART78938.1"/>
    <property type="molecule type" value="Genomic_DNA"/>
</dbReference>
<feature type="region of interest" description="Disordered" evidence="1">
    <location>
        <begin position="198"/>
        <end position="225"/>
    </location>
</feature>
<evidence type="ECO:0000256" key="1">
    <source>
        <dbReference type="SAM" id="MobiDB-lite"/>
    </source>
</evidence>
<feature type="compositionally biased region" description="Basic and acidic residues" evidence="1">
    <location>
        <begin position="270"/>
        <end position="279"/>
    </location>
</feature>
<evidence type="ECO:0000313" key="3">
    <source>
        <dbReference type="Proteomes" id="UP000243793"/>
    </source>
</evidence>
<proteinExistence type="predicted"/>
<dbReference type="Gene3D" id="2.60.40.10">
    <property type="entry name" value="Immunoglobulins"/>
    <property type="match status" value="1"/>
</dbReference>
<dbReference type="InterPro" id="IPR047777">
    <property type="entry name" value="LapA-like_RM"/>
</dbReference>
<dbReference type="InterPro" id="IPR013783">
    <property type="entry name" value="Ig-like_fold"/>
</dbReference>
<dbReference type="NCBIfam" id="NF012196">
    <property type="entry name" value="Ig_like_ice"/>
    <property type="match status" value="1"/>
</dbReference>
<sequence>MSLSLTVIIIVSDKKLIIIVTGEKAMEQVRATVTELTGNAYLIREDGEKVALQEGDELLSGTIIMTEANSQVIAEGPDFRLTLPEDSMTEIPSEPLTESADNAPAVLDAGGDEIAALQAAILEGLDPTQAFEAAAAGIPGAGALPAGPDGEGSGNGGFVTIARIGDERIAEAGFDTAVTPLAFDDVPQIPGDILLAANAPSEDGSLPTPTPTPDTGEPAPNPVTLTPNVTIKIGSATRGVAKINHQSVVEDNDGTIRDTDAGFTITGRNKEKTSFEPNDRPSISVVSPGEATGVGYPTVSGFGVSGQPLGKADAGKSDTSSPEEITPDQTLTVTFDNPVSEMTAQFSWLRDFEYAKYTITKADGSKEKGMLHGITDVVDPRFTIKAADGSAIKSIDFTPAIPGDTYDGKTVKQIEDYRSDFLIHEITFKTADYDYELNISAAPGQTDGSESITSVVLAVPAGASLSHGTNIPGTDNWTLPLVNDGDYQVNIGADGSVTITGITLTMPNDNPPTVVVTAVAQGQAVNGITPPPASATSDDTAAALDKTVETGLTITNSAIALEGDNLEFAVALDAAVDSDTVLHFNFVNGQSEGKAGLADIDTPSITINGVAHGPIVVHADGSYSVTIPKGVTDGIIISVPTIKDGIYEGVEELTLNATLSGENANGAQLTGNLDATSAGNIVDEKQASISIDVIAGDDVVNSVEAGAEVMITGTVGKDVEAGDTVTVVVGGTTYTTKVENDGVTWGVSVSGTDLMEDSKVNATVTTTDYFGSKEATAERVYTVDTESPIIQSKAASGYEDLVSDITNPNETSEIVINLAASDAGTGLKHILITSLPDNGVLVVNGEPVNQIEAGGLIVGPNSLITFEPKEDWSGNTSFNYQAVDNAGNTSEATQAIDVLPVTDKPVVEVTLNSWTLTPQTQTIDINNAVKTGLGFTVKAYNSDGVVGDISQVDYGSAAKGVNGFGVAGKAKGNTGDEREIAFGERIEILFKEPVTNLAIRLSWLHKVEKAEYTTYDTSGNKLNTYTVIGKTDVIDDAIVIAAEGENYIGRIDFTSPKENISGGDNDYLIHDIEFSTLGNKVYPLDIAAYPTDTDGSEKITSIVVKLEEGVQLSHGTPSDTADDEGFYSWELPLADNKDYKVTVDGQGKVNIVGVTVITTEVKGEPTVKVSATVQDSAGDNLGEIVTSDEVIISSNTQPAPVSLLFDEDEMLFTHSIDEESASQPEAVSFINNVEFNEIDFSDIWLDVNDVLDEYLPAAEQAQNNSLLVASSNGSAELSAPMAEMNHSADILEQILTAELLNPTP</sequence>
<organism evidence="2 3">
    <name type="scientific">Oceanisphaera avium</name>
    <dbReference type="NCBI Taxonomy" id="1903694"/>
    <lineage>
        <taxon>Bacteria</taxon>
        <taxon>Pseudomonadati</taxon>
        <taxon>Pseudomonadota</taxon>
        <taxon>Gammaproteobacteria</taxon>
        <taxon>Aeromonadales</taxon>
        <taxon>Aeromonadaceae</taxon>
        <taxon>Oceanisphaera</taxon>
    </lineage>
</organism>
<feature type="region of interest" description="Disordered" evidence="1">
    <location>
        <begin position="270"/>
        <end position="289"/>
    </location>
</feature>
<dbReference type="NCBIfam" id="NF033682">
    <property type="entry name" value="retention_LapA"/>
    <property type="match status" value="1"/>
</dbReference>
<dbReference type="KEGG" id="ocm:CBP12_01230"/>
<evidence type="ECO:0000313" key="2">
    <source>
        <dbReference type="EMBL" id="ART78938.1"/>
    </source>
</evidence>
<dbReference type="OrthoDB" id="8481600at2"/>
<name>A0A1Y0CUP2_9GAMM</name>
<reference evidence="3" key="1">
    <citation type="submission" date="2017-05" db="EMBL/GenBank/DDBJ databases">
        <authorList>
            <person name="Sung H."/>
        </authorList>
    </citation>
    <scope>NUCLEOTIDE SEQUENCE [LARGE SCALE GENOMIC DNA]</scope>
    <source>
        <strain evidence="3">AMac2203</strain>
    </source>
</reference>
<evidence type="ECO:0008006" key="4">
    <source>
        <dbReference type="Google" id="ProtNLM"/>
    </source>
</evidence>
<protein>
    <recommendedName>
        <fullName evidence="4">Retention module-containing protein</fullName>
    </recommendedName>
</protein>
<keyword evidence="3" id="KW-1185">Reference proteome</keyword>
<gene>
    <name evidence="2" type="ORF">CBP12_01230</name>
</gene>